<dbReference type="EMBL" id="BART01004173">
    <property type="protein sequence ID" value="GAG67383.1"/>
    <property type="molecule type" value="Genomic_DNA"/>
</dbReference>
<protein>
    <submittedName>
        <fullName evidence="1">Uncharacterized protein</fullName>
    </submittedName>
</protein>
<feature type="non-terminal residue" evidence="1">
    <location>
        <position position="1"/>
    </location>
</feature>
<accession>X1A3N4</accession>
<name>X1A3N4_9ZZZZ</name>
<dbReference type="AlphaFoldDB" id="X1A3N4"/>
<comment type="caution">
    <text evidence="1">The sequence shown here is derived from an EMBL/GenBank/DDBJ whole genome shotgun (WGS) entry which is preliminary data.</text>
</comment>
<proteinExistence type="predicted"/>
<sequence length="39" mass="4752">VRFEGENLDIDVKPSEFKDEVKFAHFYYNLIKLMIELNF</sequence>
<gene>
    <name evidence="1" type="ORF">S01H4_10728</name>
</gene>
<evidence type="ECO:0000313" key="1">
    <source>
        <dbReference type="EMBL" id="GAG67383.1"/>
    </source>
</evidence>
<reference evidence="1" key="1">
    <citation type="journal article" date="2014" name="Front. Microbiol.">
        <title>High frequency of phylogenetically diverse reductive dehalogenase-homologous genes in deep subseafloor sedimentary metagenomes.</title>
        <authorList>
            <person name="Kawai M."/>
            <person name="Futagami T."/>
            <person name="Toyoda A."/>
            <person name="Takaki Y."/>
            <person name="Nishi S."/>
            <person name="Hori S."/>
            <person name="Arai W."/>
            <person name="Tsubouchi T."/>
            <person name="Morono Y."/>
            <person name="Uchiyama I."/>
            <person name="Ito T."/>
            <person name="Fujiyama A."/>
            <person name="Inagaki F."/>
            <person name="Takami H."/>
        </authorList>
    </citation>
    <scope>NUCLEOTIDE SEQUENCE</scope>
    <source>
        <strain evidence="1">Expedition CK06-06</strain>
    </source>
</reference>
<organism evidence="1">
    <name type="scientific">marine sediment metagenome</name>
    <dbReference type="NCBI Taxonomy" id="412755"/>
    <lineage>
        <taxon>unclassified sequences</taxon>
        <taxon>metagenomes</taxon>
        <taxon>ecological metagenomes</taxon>
    </lineage>
</organism>